<evidence type="ECO:0000313" key="6">
    <source>
        <dbReference type="Proteomes" id="UP000823388"/>
    </source>
</evidence>
<dbReference type="InterPro" id="IPR001841">
    <property type="entry name" value="Znf_RING"/>
</dbReference>
<keyword evidence="1" id="KW-0863">Zinc-finger</keyword>
<reference evidence="5" key="1">
    <citation type="submission" date="2020-05" db="EMBL/GenBank/DDBJ databases">
        <title>WGS assembly of Panicum virgatum.</title>
        <authorList>
            <person name="Lovell J.T."/>
            <person name="Jenkins J."/>
            <person name="Shu S."/>
            <person name="Juenger T.E."/>
            <person name="Schmutz J."/>
        </authorList>
    </citation>
    <scope>NUCLEOTIDE SEQUENCE</scope>
    <source>
        <strain evidence="5">AP13</strain>
    </source>
</reference>
<dbReference type="AlphaFoldDB" id="A0A8T0N5J5"/>
<protein>
    <submittedName>
        <fullName evidence="5">Uncharacterized protein</fullName>
    </submittedName>
</protein>
<dbReference type="Gene3D" id="3.30.40.10">
    <property type="entry name" value="Zinc/RING finger domain, C3HC4 (zinc finger)"/>
    <property type="match status" value="1"/>
</dbReference>
<dbReference type="EMBL" id="CM029054">
    <property type="protein sequence ID" value="KAG2543592.1"/>
    <property type="molecule type" value="Genomic_DNA"/>
</dbReference>
<accession>A0A8T0N5J5</accession>
<feature type="region of interest" description="Disordered" evidence="2">
    <location>
        <begin position="650"/>
        <end position="685"/>
    </location>
</feature>
<dbReference type="PANTHER" id="PTHR10579:SF150">
    <property type="entry name" value="RING-TYPE DOMAIN-CONTAINING PROTEIN"/>
    <property type="match status" value="1"/>
</dbReference>
<dbReference type="Gene3D" id="3.40.50.410">
    <property type="entry name" value="von Willebrand factor, type A domain"/>
    <property type="match status" value="1"/>
</dbReference>
<dbReference type="GO" id="GO:0008270">
    <property type="term" value="F:zinc ion binding"/>
    <property type="evidence" value="ECO:0007669"/>
    <property type="project" value="UniProtKB-KW"/>
</dbReference>
<organism evidence="5 6">
    <name type="scientific">Panicum virgatum</name>
    <name type="common">Blackwell switchgrass</name>
    <dbReference type="NCBI Taxonomy" id="38727"/>
    <lineage>
        <taxon>Eukaryota</taxon>
        <taxon>Viridiplantae</taxon>
        <taxon>Streptophyta</taxon>
        <taxon>Embryophyta</taxon>
        <taxon>Tracheophyta</taxon>
        <taxon>Spermatophyta</taxon>
        <taxon>Magnoliopsida</taxon>
        <taxon>Liliopsida</taxon>
        <taxon>Poales</taxon>
        <taxon>Poaceae</taxon>
        <taxon>PACMAD clade</taxon>
        <taxon>Panicoideae</taxon>
        <taxon>Panicodae</taxon>
        <taxon>Paniceae</taxon>
        <taxon>Panicinae</taxon>
        <taxon>Panicum</taxon>
        <taxon>Panicum sect. Hiantes</taxon>
    </lineage>
</organism>
<evidence type="ECO:0000259" key="4">
    <source>
        <dbReference type="PROSITE" id="PS50234"/>
    </source>
</evidence>
<proteinExistence type="predicted"/>
<feature type="domain" description="RING-type" evidence="3">
    <location>
        <begin position="10"/>
        <end position="54"/>
    </location>
</feature>
<dbReference type="InterPro" id="IPR013083">
    <property type="entry name" value="Znf_RING/FYVE/PHD"/>
</dbReference>
<dbReference type="OrthoDB" id="687730at2759"/>
<dbReference type="Pfam" id="PF17123">
    <property type="entry name" value="zf-RING_11"/>
    <property type="match status" value="1"/>
</dbReference>
<dbReference type="PROSITE" id="PS50234">
    <property type="entry name" value="VWFA"/>
    <property type="match status" value="1"/>
</dbReference>
<keyword evidence="1" id="KW-0479">Metal-binding</keyword>
<evidence type="ECO:0000259" key="3">
    <source>
        <dbReference type="PROSITE" id="PS50089"/>
    </source>
</evidence>
<dbReference type="SUPFAM" id="SSF53300">
    <property type="entry name" value="vWA-like"/>
    <property type="match status" value="1"/>
</dbReference>
<dbReference type="InterPro" id="IPR051266">
    <property type="entry name" value="CLCR"/>
</dbReference>
<dbReference type="SMART" id="SM00327">
    <property type="entry name" value="VWA"/>
    <property type="match status" value="1"/>
</dbReference>
<dbReference type="Pfam" id="PF00092">
    <property type="entry name" value="VWA"/>
    <property type="match status" value="1"/>
</dbReference>
<dbReference type="CDD" id="cd01466">
    <property type="entry name" value="vWA_C3HC4_type"/>
    <property type="match status" value="1"/>
</dbReference>
<dbReference type="PANTHER" id="PTHR10579">
    <property type="entry name" value="CALCIUM-ACTIVATED CHLORIDE CHANNEL REGULATOR"/>
    <property type="match status" value="1"/>
</dbReference>
<feature type="domain" description="VWFA" evidence="4">
    <location>
        <begin position="191"/>
        <end position="376"/>
    </location>
</feature>
<dbReference type="SUPFAM" id="SSF57850">
    <property type="entry name" value="RING/U-box"/>
    <property type="match status" value="1"/>
</dbReference>
<comment type="caution">
    <text evidence="5">The sequence shown here is derived from an EMBL/GenBank/DDBJ whole genome shotgun (WGS) entry which is preliminary data.</text>
</comment>
<name>A0A8T0N5J5_PANVG</name>
<evidence type="ECO:0000313" key="5">
    <source>
        <dbReference type="EMBL" id="KAG2543592.1"/>
    </source>
</evidence>
<evidence type="ECO:0000256" key="1">
    <source>
        <dbReference type="PROSITE-ProRule" id="PRU00175"/>
    </source>
</evidence>
<dbReference type="Proteomes" id="UP000823388">
    <property type="component" value="Chromosome 9N"/>
</dbReference>
<dbReference type="SMART" id="SM00184">
    <property type="entry name" value="RING"/>
    <property type="match status" value="1"/>
</dbReference>
<dbReference type="InterPro" id="IPR036465">
    <property type="entry name" value="vWFA_dom_sf"/>
</dbReference>
<keyword evidence="1" id="KW-0862">Zinc</keyword>
<dbReference type="InterPro" id="IPR032838">
    <property type="entry name" value="Vwaint_dom"/>
</dbReference>
<evidence type="ECO:0000256" key="2">
    <source>
        <dbReference type="SAM" id="MobiDB-lite"/>
    </source>
</evidence>
<dbReference type="InterPro" id="IPR002035">
    <property type="entry name" value="VWF_A"/>
</dbReference>
<sequence>MEGSDQSNPCAICLGGMGAVGEQAIFTAECSHTFHFHCISASVAHGHLVCPLCNAQWRELPFVRPEQPAPVLPTQPPMPRHEPIHHVQPPPIRRRPMHGVQPPLQPAEPEVFDDDELVEVEPPPGADGQRQAAAASGGSMVVETHTEYSAVARGSSHDNFAVLVHIKAPGMIDGEGEGSAGAGDATRAPLDLVTVLDVSGSMSGEKLALLKQAMGFVIDNLGPHDRLSVVSFSNGAHRVTRLLRMSDAGKGLAMSAVASLVARGGTNIAEGLRKAGKVLDDRRHRNPVSSVILLSDGQDNYTMTRRGQGSIPNYEDLVPPSFTRTGTGDWSAPIHTFGFGDDHDAAAMHVIAEATGGTFSYIENEAVIQDAFAQCIGGLLTVVVQEARVAVACGHPGVRINSIKSDRYESRVDEDGRSASIAVGELYADEERRFLLFLAVPEADGDTETTLIKVSCSYRDASGGAGVDVTAEDTVVARPEQVEDAERSIEVERERVRVEASEDIAAARAAAERGAHEEAVRILENRQRAVEQSEAARGGDPTSAALGAELREMRMRVANRASYHRSGRAYVLAGISFHAHQRANWRPMEHQNAATGGLQMLSAVVGRGVGEAPVNSIAGLPRVPSFAAAAEGTANDANETSSFATPAMRAMLLRSRKAREASAGQQQQPEEGEGTASSGPIEETK</sequence>
<dbReference type="PROSITE" id="PS50089">
    <property type="entry name" value="ZF_RING_2"/>
    <property type="match status" value="1"/>
</dbReference>
<dbReference type="Pfam" id="PF14624">
    <property type="entry name" value="Vwaint"/>
    <property type="match status" value="1"/>
</dbReference>
<keyword evidence="6" id="KW-1185">Reference proteome</keyword>
<gene>
    <name evidence="5" type="ORF">PVAP13_9NG761100</name>
</gene>